<keyword evidence="2" id="KW-0808">Transferase</keyword>
<keyword evidence="2" id="KW-0418">Kinase</keyword>
<dbReference type="Proteomes" id="UP000694850">
    <property type="component" value="Unplaced"/>
</dbReference>
<reference evidence="2" key="1">
    <citation type="submission" date="2025-08" db="UniProtKB">
        <authorList>
            <consortium name="RefSeq"/>
        </authorList>
    </citation>
    <scope>IDENTIFICATION</scope>
</reference>
<keyword evidence="1" id="KW-1185">Reference proteome</keyword>
<proteinExistence type="predicted"/>
<evidence type="ECO:0000313" key="1">
    <source>
        <dbReference type="Proteomes" id="UP000694850"/>
    </source>
</evidence>
<name>A0AC54ZC29_ORYAF</name>
<accession>A0AC54ZC29</accession>
<gene>
    <name evidence="2" type="primary">EIF2AK2</name>
</gene>
<dbReference type="RefSeq" id="XP_042637475.1">
    <property type="nucleotide sequence ID" value="XM_042781541.1"/>
</dbReference>
<protein>
    <submittedName>
        <fullName evidence="2">Interferon-induced, double-stranded RNA-activated protein kinase</fullName>
    </submittedName>
</protein>
<evidence type="ECO:0000313" key="2">
    <source>
        <dbReference type="RefSeq" id="XP_042637475.1"/>
    </source>
</evidence>
<organism evidence="1 2">
    <name type="scientific">Orycteropus afer afer</name>
    <dbReference type="NCBI Taxonomy" id="1230840"/>
    <lineage>
        <taxon>Eukaryota</taxon>
        <taxon>Metazoa</taxon>
        <taxon>Chordata</taxon>
        <taxon>Craniata</taxon>
        <taxon>Vertebrata</taxon>
        <taxon>Euteleostomi</taxon>
        <taxon>Mammalia</taxon>
        <taxon>Eutheria</taxon>
        <taxon>Afrotheria</taxon>
        <taxon>Tubulidentata</taxon>
        <taxon>Orycteropodidae</taxon>
        <taxon>Orycteropus</taxon>
    </lineage>
</organism>
<sequence length="558" mass="63845">MLLEEEMANELEQGFFLEELNKYSQKHGVAVKYRELSIAGPPHNLRFTFQVIINDREFPEAEGKTKKKARNAAAKIAVCILNKETKADSSSSLPTTDTSEGLFTGNYIGLINRIAQKAKLSVNYEQCFMNESRESETKSFPRFHYKCQIGQKEYGIATGSTKQEARQLAAKLAHDEITAEKTSKNTHTESSGSHITTSSDSSSISSVASTFTSESTSENESSASTEQKSSEQKHNSDSLKDSFSSSMDSLRNNQWKAKRNLAPKFNCLEPEANTYSKYTLNSRFVKDFEEIEPIGRGGYGHVFKAKHKIDKKTYVVKRVKYDNEKVEREVRALANLRHINIVHYHNCWDGQDYDPENSINNSRSETKCLFIQMEFCDEGTLEQWIEDKRNRKSDKDLALDLFHQITTGVAYIHSKQFIHRDLKPSNIFLVNIKQIKIGDFGLVTSLKNDEKRTVDKGTWRYMSPEQVSSQEYGNEVDIFALGLILAELLYICPTVQETVKIFTDLRNGIFPDVFNTKEKILLQKTLAKEPKKRIKAFEILKTLNEWKNDPEKKKQNTY</sequence>